<keyword evidence="1" id="KW-0732">Signal</keyword>
<gene>
    <name evidence="2" type="ORF">FKW44_005341</name>
</gene>
<feature type="non-terminal residue" evidence="2">
    <location>
        <position position="53"/>
    </location>
</feature>
<dbReference type="Proteomes" id="UP000595437">
    <property type="component" value="Chromosome 3"/>
</dbReference>
<evidence type="ECO:0000313" key="2">
    <source>
        <dbReference type="EMBL" id="QQP53018.1"/>
    </source>
</evidence>
<reference evidence="2" key="1">
    <citation type="journal article" name="Sci. Data">
        <title>Chromosome-scale genome assembly of the sea louse Caligus rogercresseyi by SMRT sequencing and Hi-C analysis.</title>
        <authorList>
            <person name="Gallardo-Escarate C."/>
            <person name="Valenzuela-Munoz V."/>
            <person name="Nunez-Acuna G."/>
            <person name="Valenzuela-Miranda D."/>
            <person name="Goncalves A.T."/>
            <person name="Escobar-Sepulveda H."/>
            <person name="Liachko I."/>
            <person name="Nelson B."/>
            <person name="Roberts S."/>
            <person name="Warren W."/>
        </authorList>
    </citation>
    <scope>NUCLEOTIDE SEQUENCE</scope>
    <source>
        <tissue evidence="2">Whole tissue</tissue>
    </source>
</reference>
<sequence>MQQGPFVQSGNSALVVLLYLCNGGNSAEHVQCECYHSSLFLIGQKGPIAKLSR</sequence>
<dbReference type="AlphaFoldDB" id="A0A7T8KBU7"/>
<protein>
    <submittedName>
        <fullName evidence="2">Uncharacterized protein</fullName>
    </submittedName>
</protein>
<feature type="signal peptide" evidence="1">
    <location>
        <begin position="1"/>
        <end position="27"/>
    </location>
</feature>
<accession>A0A7T8KBU7</accession>
<evidence type="ECO:0000313" key="3">
    <source>
        <dbReference type="Proteomes" id="UP000595437"/>
    </source>
</evidence>
<keyword evidence="3" id="KW-1185">Reference proteome</keyword>
<organism evidence="2 3">
    <name type="scientific">Caligus rogercresseyi</name>
    <name type="common">Sea louse</name>
    <dbReference type="NCBI Taxonomy" id="217165"/>
    <lineage>
        <taxon>Eukaryota</taxon>
        <taxon>Metazoa</taxon>
        <taxon>Ecdysozoa</taxon>
        <taxon>Arthropoda</taxon>
        <taxon>Crustacea</taxon>
        <taxon>Multicrustacea</taxon>
        <taxon>Hexanauplia</taxon>
        <taxon>Copepoda</taxon>
        <taxon>Siphonostomatoida</taxon>
        <taxon>Caligidae</taxon>
        <taxon>Caligus</taxon>
    </lineage>
</organism>
<dbReference type="EMBL" id="CP045892">
    <property type="protein sequence ID" value="QQP53018.1"/>
    <property type="molecule type" value="Genomic_DNA"/>
</dbReference>
<name>A0A7T8KBU7_CALRO</name>
<feature type="chain" id="PRO_5030907445" evidence="1">
    <location>
        <begin position="28"/>
        <end position="53"/>
    </location>
</feature>
<evidence type="ECO:0000256" key="1">
    <source>
        <dbReference type="SAM" id="SignalP"/>
    </source>
</evidence>
<proteinExistence type="predicted"/>